<evidence type="ECO:0000313" key="7">
    <source>
        <dbReference type="EMBL" id="THD22395.1"/>
    </source>
</evidence>
<comment type="caution">
    <text evidence="7">The sequence shown here is derived from an EMBL/GenBank/DDBJ whole genome shotgun (WGS) entry which is preliminary data.</text>
</comment>
<evidence type="ECO:0000313" key="8">
    <source>
        <dbReference type="Proteomes" id="UP000230066"/>
    </source>
</evidence>
<feature type="compositionally biased region" description="Basic and acidic residues" evidence="6">
    <location>
        <begin position="592"/>
        <end position="607"/>
    </location>
</feature>
<dbReference type="GO" id="GO:0060285">
    <property type="term" value="P:cilium-dependent cell motility"/>
    <property type="evidence" value="ECO:0007669"/>
    <property type="project" value="TreeGrafter"/>
</dbReference>
<gene>
    <name evidence="7" type="ORF">D915_006770</name>
</gene>
<protein>
    <recommendedName>
        <fullName evidence="2">Coiled-coil domain-containing protein 39</fullName>
    </recommendedName>
</protein>
<name>A0A4E0R5Q3_FASHE</name>
<accession>A0A4E0R5Q3</accession>
<dbReference type="GO" id="GO:0060287">
    <property type="term" value="P:epithelial cilium movement involved in determination of left/right asymmetry"/>
    <property type="evidence" value="ECO:0007669"/>
    <property type="project" value="TreeGrafter"/>
</dbReference>
<sequence>MKIRILEEEGAEYKEKNTKLRTHLQMVQQERTNTEALLLERQRECDAAHHRLCLAEREIGRTKQDLHELKIKRGEVHVRMGSLENNFRSFDLQYFHVHKQNEIFVRSNELNSIKSQMDYDQQLIEVYLDACEEDVRCRERLDALKMCDESRISKYDDLKANVKQQSQVIEEVKRMSNLVAEDVKNAEQAITNTNKEIFDRRNEYEKALKEAQIMDEEDLIKLDELIYKAQLFNQRLEQRISKLESDPLLSQEEFAMKNKQISSLQNDLDFRTKSCNSLVAMINQFMNDKRICKMRSEKLQIELEKVKTELVTAQLTLTNSAMALRKAESAWREMLVECNLNKHQVRRMEARLNLLRNAVMCEEVKQLHLDALEREAGVEIETKKQKILLEMRPTEARLAEARAELTMRLRRLDQIRGRHCGTVSIPASISTELGASFSCTMPAGLIFKEYVTKAQGVPVEEEKQLLETKLMAIQNQLTDHRKQRRKLRSDALTRLLRDFNRLVYHLYDRCLRTSPCATDELLSAEQALVDTLQFTRPPGFTARISATSRANPERPSIKGPTHQAQTARMGIETQSLTVVSIGDKVELAAVTERQRQDGQRQRTDTGIRPDSCNKGYEPRNRPK</sequence>
<dbReference type="EMBL" id="JXXN02002792">
    <property type="protein sequence ID" value="THD22395.1"/>
    <property type="molecule type" value="Genomic_DNA"/>
</dbReference>
<comment type="function">
    <text evidence="4">Required for assembly of dynein regulatory complex (DRC) and inner dynein arm (IDA) complexes, which are responsible for ciliary beat regulation, thereby playing a central role in motility in cilia and flagella. Probably acts together with CCDC40 to form a molecular ruler that determines the 96 nanometer (nm) repeat length and arrangements of components in cilia and flagella. Not required for outer dynein arm complexes assembly.</text>
</comment>
<feature type="region of interest" description="Disordered" evidence="6">
    <location>
        <begin position="546"/>
        <end position="565"/>
    </location>
</feature>
<dbReference type="AlphaFoldDB" id="A0A4E0R5Q3"/>
<dbReference type="InterPro" id="IPR033290">
    <property type="entry name" value="CCDC39"/>
</dbReference>
<dbReference type="PANTHER" id="PTHR18962:SF0">
    <property type="entry name" value="COILED-COIL DOMAIN-CONTAINING PROTEIN 39"/>
    <property type="match status" value="1"/>
</dbReference>
<evidence type="ECO:0000256" key="2">
    <source>
        <dbReference type="ARBA" id="ARBA00016725"/>
    </source>
</evidence>
<dbReference type="GO" id="GO:0005576">
    <property type="term" value="C:extracellular region"/>
    <property type="evidence" value="ECO:0007669"/>
    <property type="project" value="GOC"/>
</dbReference>
<dbReference type="GO" id="GO:0036159">
    <property type="term" value="P:inner dynein arm assembly"/>
    <property type="evidence" value="ECO:0007669"/>
    <property type="project" value="InterPro"/>
</dbReference>
<feature type="coiled-coil region" evidence="5">
    <location>
        <begin position="463"/>
        <end position="490"/>
    </location>
</feature>
<keyword evidence="8" id="KW-1185">Reference proteome</keyword>
<evidence type="ECO:0000256" key="4">
    <source>
        <dbReference type="ARBA" id="ARBA00045182"/>
    </source>
</evidence>
<feature type="coiled-coil region" evidence="5">
    <location>
        <begin position="155"/>
        <end position="214"/>
    </location>
</feature>
<organism evidence="7 8">
    <name type="scientific">Fasciola hepatica</name>
    <name type="common">Liver fluke</name>
    <dbReference type="NCBI Taxonomy" id="6192"/>
    <lineage>
        <taxon>Eukaryota</taxon>
        <taxon>Metazoa</taxon>
        <taxon>Spiralia</taxon>
        <taxon>Lophotrochozoa</taxon>
        <taxon>Platyhelminthes</taxon>
        <taxon>Trematoda</taxon>
        <taxon>Digenea</taxon>
        <taxon>Plagiorchiida</taxon>
        <taxon>Echinostomata</taxon>
        <taxon>Echinostomatoidea</taxon>
        <taxon>Fasciolidae</taxon>
        <taxon>Fasciola</taxon>
    </lineage>
</organism>
<proteinExistence type="inferred from homology"/>
<evidence type="ECO:0000256" key="1">
    <source>
        <dbReference type="ARBA" id="ARBA00005805"/>
    </source>
</evidence>
<dbReference type="Proteomes" id="UP000230066">
    <property type="component" value="Unassembled WGS sequence"/>
</dbReference>
<evidence type="ECO:0000256" key="5">
    <source>
        <dbReference type="SAM" id="Coils"/>
    </source>
</evidence>
<reference evidence="7" key="1">
    <citation type="submission" date="2019-03" db="EMBL/GenBank/DDBJ databases">
        <title>Improved annotation for the trematode Fasciola hepatica.</title>
        <authorList>
            <person name="Choi Y.-J."/>
            <person name="Martin J."/>
            <person name="Mitreva M."/>
        </authorList>
    </citation>
    <scope>NUCLEOTIDE SEQUENCE [LARGE SCALE GENOMIC DNA]</scope>
</reference>
<feature type="region of interest" description="Disordered" evidence="6">
    <location>
        <begin position="591"/>
        <end position="623"/>
    </location>
</feature>
<evidence type="ECO:0000256" key="6">
    <source>
        <dbReference type="SAM" id="MobiDB-lite"/>
    </source>
</evidence>
<comment type="similarity">
    <text evidence="1">Belongs to the CCDC39 family.</text>
</comment>
<dbReference type="PANTHER" id="PTHR18962">
    <property type="entry name" value="COILED-COIL DOMAIN-CONTAINING PROTEIN 39"/>
    <property type="match status" value="1"/>
</dbReference>
<dbReference type="GO" id="GO:0005930">
    <property type="term" value="C:axoneme"/>
    <property type="evidence" value="ECO:0007669"/>
    <property type="project" value="InterPro"/>
</dbReference>
<evidence type="ECO:0000256" key="3">
    <source>
        <dbReference type="ARBA" id="ARBA00023054"/>
    </source>
</evidence>
<dbReference type="Pfam" id="PF24161">
    <property type="entry name" value="CCDC39"/>
    <property type="match status" value="1"/>
</dbReference>
<keyword evidence="3 5" id="KW-0175">Coiled coil</keyword>